<keyword evidence="2" id="KW-0808">Transferase</keyword>
<dbReference type="InterPro" id="IPR001173">
    <property type="entry name" value="Glyco_trans_2-like"/>
</dbReference>
<sequence>MLSAGDVFAAQEKGPQTGLLLFTVLTATYNRVKLLPRVYESLCAQSCRDFEWLIVDDGSTDDTRAWVERCQKIAPFTIRYAWQPNSHKKVALNHGVRLAQGELLVVLDSDDTMRSDALTTMQRLWLDIPVEQRSSFSAVTGLCERPDGTIVGQKYPRDMMDSTPMEMILRYQVRGEKFGFQRVDVMRQYPFPEDVDGYLPESIIWWRIAKSGYQTRFVNVVLRTYYDSPDSISRADEKPVSSDASIQGLRALAHDTLTNHLNWFWVRPSAFILAAARHTRFTLRVEQAQLKPTAASLLKTRDSTVTAATDLYRVTKPLAIMLIWLTYPIGWLAYRRDVSRGHA</sequence>
<dbReference type="CDD" id="cd00761">
    <property type="entry name" value="Glyco_tranf_GTA_type"/>
    <property type="match status" value="1"/>
</dbReference>
<evidence type="ECO:0000313" key="3">
    <source>
        <dbReference type="Proteomes" id="UP000238308"/>
    </source>
</evidence>
<dbReference type="PANTHER" id="PTHR43685">
    <property type="entry name" value="GLYCOSYLTRANSFERASE"/>
    <property type="match status" value="1"/>
</dbReference>
<evidence type="ECO:0000313" key="2">
    <source>
        <dbReference type="EMBL" id="PRZ01545.1"/>
    </source>
</evidence>
<accession>A0A2T0XRH2</accession>
<dbReference type="Proteomes" id="UP000238308">
    <property type="component" value="Unassembled WGS sequence"/>
</dbReference>
<dbReference type="InterPro" id="IPR029044">
    <property type="entry name" value="Nucleotide-diphossugar_trans"/>
</dbReference>
<dbReference type="OrthoDB" id="9801954at2"/>
<feature type="domain" description="Glycosyltransferase 2-like" evidence="1">
    <location>
        <begin position="23"/>
        <end position="127"/>
    </location>
</feature>
<evidence type="ECO:0000259" key="1">
    <source>
        <dbReference type="Pfam" id="PF00535"/>
    </source>
</evidence>
<dbReference type="SUPFAM" id="SSF53448">
    <property type="entry name" value="Nucleotide-diphospho-sugar transferases"/>
    <property type="match status" value="1"/>
</dbReference>
<reference evidence="2 3" key="1">
    <citation type="submission" date="2018-03" db="EMBL/GenBank/DDBJ databases">
        <title>Genomic Encyclopedia of Type Strains, Phase III (KMG-III): the genomes of soil and plant-associated and newly described type strains.</title>
        <authorList>
            <person name="Whitman W."/>
        </authorList>
    </citation>
    <scope>NUCLEOTIDE SEQUENCE [LARGE SCALE GENOMIC DNA]</scope>
    <source>
        <strain evidence="2 3">MWH-P2sevCIIIb</strain>
    </source>
</reference>
<proteinExistence type="predicted"/>
<dbReference type="Gene3D" id="3.90.550.10">
    <property type="entry name" value="Spore Coat Polysaccharide Biosynthesis Protein SpsA, Chain A"/>
    <property type="match status" value="1"/>
</dbReference>
<protein>
    <submittedName>
        <fullName evidence="2">Glycosyl transferase family 2</fullName>
    </submittedName>
</protein>
<gene>
    <name evidence="2" type="ORF">BCM14_0055</name>
</gene>
<keyword evidence="3" id="KW-1185">Reference proteome</keyword>
<dbReference type="EMBL" id="PVTV01000001">
    <property type="protein sequence ID" value="PRZ01545.1"/>
    <property type="molecule type" value="Genomic_DNA"/>
</dbReference>
<dbReference type="PANTHER" id="PTHR43685:SF3">
    <property type="entry name" value="SLR2126 PROTEIN"/>
    <property type="match status" value="1"/>
</dbReference>
<name>A0A2T0XRH2_9BURK</name>
<organism evidence="2 3">
    <name type="scientific">Jezberella montanilacus</name>
    <dbReference type="NCBI Taxonomy" id="323426"/>
    <lineage>
        <taxon>Bacteria</taxon>
        <taxon>Pseudomonadati</taxon>
        <taxon>Pseudomonadota</taxon>
        <taxon>Betaproteobacteria</taxon>
        <taxon>Burkholderiales</taxon>
        <taxon>Alcaligenaceae</taxon>
        <taxon>Jezberella</taxon>
    </lineage>
</organism>
<dbReference type="GO" id="GO:0016740">
    <property type="term" value="F:transferase activity"/>
    <property type="evidence" value="ECO:0007669"/>
    <property type="project" value="UniProtKB-KW"/>
</dbReference>
<dbReference type="Pfam" id="PF00535">
    <property type="entry name" value="Glycos_transf_2"/>
    <property type="match status" value="1"/>
</dbReference>
<dbReference type="RefSeq" id="WP_106225998.1">
    <property type="nucleotide sequence ID" value="NZ_PVTV01000001.1"/>
</dbReference>
<comment type="caution">
    <text evidence="2">The sequence shown here is derived from an EMBL/GenBank/DDBJ whole genome shotgun (WGS) entry which is preliminary data.</text>
</comment>
<dbReference type="AlphaFoldDB" id="A0A2T0XRH2"/>
<dbReference type="InterPro" id="IPR050834">
    <property type="entry name" value="Glycosyltransf_2"/>
</dbReference>